<keyword evidence="5 8" id="KW-0812">Transmembrane</keyword>
<evidence type="ECO:0000313" key="10">
    <source>
        <dbReference type="EMBL" id="MDR5896254.1"/>
    </source>
</evidence>
<evidence type="ECO:0000256" key="6">
    <source>
        <dbReference type="ARBA" id="ARBA00022989"/>
    </source>
</evidence>
<keyword evidence="2" id="KW-1003">Cell membrane</keyword>
<keyword evidence="3 10" id="KW-0328">Glycosyltransferase</keyword>
<dbReference type="EMBL" id="JARWAO010000004">
    <property type="protein sequence ID" value="MDR5896254.1"/>
    <property type="molecule type" value="Genomic_DNA"/>
</dbReference>
<feature type="transmembrane region" description="Helical" evidence="8">
    <location>
        <begin position="299"/>
        <end position="315"/>
    </location>
</feature>
<evidence type="ECO:0000256" key="4">
    <source>
        <dbReference type="ARBA" id="ARBA00022679"/>
    </source>
</evidence>
<dbReference type="PANTHER" id="PTHR33908:SF3">
    <property type="entry name" value="UNDECAPRENYL PHOSPHATE-ALPHA-4-AMINO-4-DEOXY-L-ARABINOSE ARABINOSYL TRANSFERASE"/>
    <property type="match status" value="1"/>
</dbReference>
<feature type="domain" description="Glycosyltransferase RgtA/B/C/D-like" evidence="9">
    <location>
        <begin position="74"/>
        <end position="206"/>
    </location>
</feature>
<feature type="transmembrane region" description="Helical" evidence="8">
    <location>
        <begin position="219"/>
        <end position="240"/>
    </location>
</feature>
<feature type="transmembrane region" description="Helical" evidence="8">
    <location>
        <begin position="21"/>
        <end position="42"/>
    </location>
</feature>
<dbReference type="InterPro" id="IPR050297">
    <property type="entry name" value="LipidA_mod_glycosyltrf_83"/>
</dbReference>
<dbReference type="Pfam" id="PF13231">
    <property type="entry name" value="PMT_2"/>
    <property type="match status" value="1"/>
</dbReference>
<evidence type="ECO:0000256" key="2">
    <source>
        <dbReference type="ARBA" id="ARBA00022475"/>
    </source>
</evidence>
<keyword evidence="11" id="KW-1185">Reference proteome</keyword>
<sequence>MATTCRISPIRALAAPRAHQALVVMALLWSAMAVSALCRPLLPIDETRYVSVAWEMWVGHHFWVPVMNGAPYADKPPLLFWLIHAGWALFGVNAWWPRLISPLASLLALVQLYRIARGLGYAPAQARWAPLVLLTLLLWQLYSGALMFDVLLSACLLGAITPLVSGAFDARRALACGLWLGAALLAKGPVALVTFLPILATSPWWRAEPLSGAQWRRALGALGLGSALLLGWALTAAWAGGGEFARMLLWGQTVDRLHDSMAHARPWWWYLPWLVVLLFPWSLWPSAWPGLPRRRHQRLAWFWVLPALVVFSLISGKQVHYLMPMLPGVALLVMDRLTRPSWSGSASLKPASLKPVALALAGLGVAVLGALVFGVGAVDTTLISPFGAVLLIGLGALLWYQPARNTLATARTLAVACTASVVVVVQVMLFPLWQRESVTGPAELIGSLQREGVPVAYVGGNYQATFQFAGRLRTPLVPVSDSHALCRFRTAHPKGWAVGRTRTLTPWLEGHAPRRTFLYRSGTLVVLPIGTDVRPNASEGCP</sequence>
<organism evidence="10 11">
    <name type="scientific">Larsenimonas suaedae</name>
    <dbReference type="NCBI Taxonomy" id="1851019"/>
    <lineage>
        <taxon>Bacteria</taxon>
        <taxon>Pseudomonadati</taxon>
        <taxon>Pseudomonadota</taxon>
        <taxon>Gammaproteobacteria</taxon>
        <taxon>Oceanospirillales</taxon>
        <taxon>Halomonadaceae</taxon>
        <taxon>Larsenimonas</taxon>
    </lineage>
</organism>
<protein>
    <submittedName>
        <fullName evidence="10">Glycosyltransferase family 39 protein</fullName>
        <ecNumber evidence="10">2.4.-.-</ecNumber>
    </submittedName>
</protein>
<feature type="transmembrane region" description="Helical" evidence="8">
    <location>
        <begin position="382"/>
        <end position="400"/>
    </location>
</feature>
<proteinExistence type="predicted"/>
<evidence type="ECO:0000256" key="7">
    <source>
        <dbReference type="ARBA" id="ARBA00023136"/>
    </source>
</evidence>
<dbReference type="RefSeq" id="WP_251594761.1">
    <property type="nucleotide sequence ID" value="NZ_JAMLJI010000004.1"/>
</dbReference>
<keyword evidence="6 8" id="KW-1133">Transmembrane helix</keyword>
<dbReference type="Proteomes" id="UP001269375">
    <property type="component" value="Unassembled WGS sequence"/>
</dbReference>
<evidence type="ECO:0000256" key="8">
    <source>
        <dbReference type="SAM" id="Phobius"/>
    </source>
</evidence>
<dbReference type="InterPro" id="IPR038731">
    <property type="entry name" value="RgtA/B/C-like"/>
</dbReference>
<feature type="transmembrane region" description="Helical" evidence="8">
    <location>
        <begin position="412"/>
        <end position="433"/>
    </location>
</feature>
<feature type="transmembrane region" description="Helical" evidence="8">
    <location>
        <begin position="357"/>
        <end position="376"/>
    </location>
</feature>
<evidence type="ECO:0000256" key="3">
    <source>
        <dbReference type="ARBA" id="ARBA00022676"/>
    </source>
</evidence>
<dbReference type="GO" id="GO:0016757">
    <property type="term" value="F:glycosyltransferase activity"/>
    <property type="evidence" value="ECO:0007669"/>
    <property type="project" value="UniProtKB-KW"/>
</dbReference>
<keyword evidence="7 8" id="KW-0472">Membrane</keyword>
<evidence type="ECO:0000259" key="9">
    <source>
        <dbReference type="Pfam" id="PF13231"/>
    </source>
</evidence>
<gene>
    <name evidence="10" type="ORF">QC825_09235</name>
</gene>
<feature type="transmembrane region" description="Helical" evidence="8">
    <location>
        <begin position="172"/>
        <end position="199"/>
    </location>
</feature>
<evidence type="ECO:0000256" key="5">
    <source>
        <dbReference type="ARBA" id="ARBA00022692"/>
    </source>
</evidence>
<keyword evidence="4 10" id="KW-0808">Transferase</keyword>
<dbReference type="EC" id="2.4.-.-" evidence="10"/>
<dbReference type="PANTHER" id="PTHR33908">
    <property type="entry name" value="MANNOSYLTRANSFERASE YKCB-RELATED"/>
    <property type="match status" value="1"/>
</dbReference>
<feature type="transmembrane region" description="Helical" evidence="8">
    <location>
        <begin position="78"/>
        <end position="96"/>
    </location>
</feature>
<feature type="transmembrane region" description="Helical" evidence="8">
    <location>
        <begin position="131"/>
        <end position="160"/>
    </location>
</feature>
<evidence type="ECO:0000313" key="11">
    <source>
        <dbReference type="Proteomes" id="UP001269375"/>
    </source>
</evidence>
<feature type="transmembrane region" description="Helical" evidence="8">
    <location>
        <begin position="267"/>
        <end position="287"/>
    </location>
</feature>
<reference evidence="10 11" key="1">
    <citation type="submission" date="2023-04" db="EMBL/GenBank/DDBJ databases">
        <title>A long-awaited taxogenomic arrangement of the family Halomonadaceae.</title>
        <authorList>
            <person name="De La Haba R."/>
            <person name="Chuvochina M."/>
            <person name="Wittouck S."/>
            <person name="Arahal D.R."/>
            <person name="Sanchez-Porro C."/>
            <person name="Hugenholtz P."/>
            <person name="Ventosa A."/>
        </authorList>
    </citation>
    <scope>NUCLEOTIDE SEQUENCE [LARGE SCALE GENOMIC DNA]</scope>
    <source>
        <strain evidence="10 11">DSM 22428</strain>
    </source>
</reference>
<comment type="subcellular location">
    <subcellularLocation>
        <location evidence="1">Cell membrane</location>
        <topology evidence="1">Multi-pass membrane protein</topology>
    </subcellularLocation>
</comment>
<name>A0ABU1GW24_9GAMM</name>
<accession>A0ABU1GW24</accession>
<comment type="caution">
    <text evidence="10">The sequence shown here is derived from an EMBL/GenBank/DDBJ whole genome shotgun (WGS) entry which is preliminary data.</text>
</comment>
<evidence type="ECO:0000256" key="1">
    <source>
        <dbReference type="ARBA" id="ARBA00004651"/>
    </source>
</evidence>